<sequence>MSNNIVKVSNKINGMQNFEIYKKLESESTTMEEKARRLVILFYASILGSIVGIITPIYKFLANFLNLEKLYVALSMIFIIGLSILVTSIAREILDEIVCRYRDKYLVKKYWLKVWRESIFAIRINKKQLKIFVKKRKMF</sequence>
<feature type="transmembrane region" description="Helical" evidence="1">
    <location>
        <begin position="38"/>
        <end position="58"/>
    </location>
</feature>
<evidence type="ECO:0000313" key="2">
    <source>
        <dbReference type="EMBL" id="AFI05673.1"/>
    </source>
</evidence>
<organism evidence="2 3">
    <name type="scientific">Helicobacter cetorum (strain ATCC BAA-540 / CCUG 52418 / MIT 99-5656)</name>
    <dbReference type="NCBI Taxonomy" id="1163745"/>
    <lineage>
        <taxon>Bacteria</taxon>
        <taxon>Pseudomonadati</taxon>
        <taxon>Campylobacterota</taxon>
        <taxon>Epsilonproteobacteria</taxon>
        <taxon>Campylobacterales</taxon>
        <taxon>Helicobacteraceae</taxon>
        <taxon>Helicobacter</taxon>
    </lineage>
</organism>
<accession>I0ERV4</accession>
<protein>
    <submittedName>
        <fullName evidence="2">Uncharacterized protein</fullName>
    </submittedName>
</protein>
<dbReference type="EMBL" id="CP003481">
    <property type="protein sequence ID" value="AFI05673.1"/>
    <property type="molecule type" value="Genomic_DNA"/>
</dbReference>
<keyword evidence="1" id="KW-1133">Transmembrane helix</keyword>
<gene>
    <name evidence="2" type="ordered locus">HCD_03285</name>
</gene>
<dbReference type="AlphaFoldDB" id="I0ERV4"/>
<feature type="transmembrane region" description="Helical" evidence="1">
    <location>
        <begin position="70"/>
        <end position="94"/>
    </location>
</feature>
<keyword evidence="1" id="KW-0812">Transmembrane</keyword>
<dbReference type="KEGG" id="hcm:HCD_03285"/>
<keyword evidence="1" id="KW-0472">Membrane</keyword>
<dbReference type="HOGENOM" id="CLU_1842346_0_0_7"/>
<name>I0ERV4_HELCM</name>
<proteinExistence type="predicted"/>
<dbReference type="STRING" id="1163745.HCD_03285"/>
<dbReference type="Proteomes" id="UP000005013">
    <property type="component" value="Chromosome"/>
</dbReference>
<reference evidence="2 3" key="1">
    <citation type="journal article" date="2013" name="PLoS ONE">
        <title>Sequence Divergence and Conservation in Genomes ofHelicobacter cetorum Strains from a Dolphin and a Whale.</title>
        <authorList>
            <person name="Kersulyte D."/>
            <person name="Rossi M."/>
            <person name="Berg D.E."/>
        </authorList>
    </citation>
    <scope>NUCLEOTIDE SEQUENCE [LARGE SCALE GENOMIC DNA]</scope>
    <source>
        <strain evidence="2 3">MIT 99-5656</strain>
    </source>
</reference>
<evidence type="ECO:0000313" key="3">
    <source>
        <dbReference type="Proteomes" id="UP000005013"/>
    </source>
</evidence>
<keyword evidence="3" id="KW-1185">Reference proteome</keyword>
<evidence type="ECO:0000256" key="1">
    <source>
        <dbReference type="SAM" id="Phobius"/>
    </source>
</evidence>